<evidence type="ECO:0000313" key="2">
    <source>
        <dbReference type="EMBL" id="RAP75923.1"/>
    </source>
</evidence>
<proteinExistence type="predicted"/>
<feature type="domain" description="NodB homology" evidence="1">
    <location>
        <begin position="49"/>
        <end position="227"/>
    </location>
</feature>
<protein>
    <submittedName>
        <fullName evidence="2">Polysaccharide deacetylase</fullName>
    </submittedName>
</protein>
<dbReference type="Gene3D" id="3.20.20.370">
    <property type="entry name" value="Glycoside hydrolase/deacetylase"/>
    <property type="match status" value="1"/>
</dbReference>
<dbReference type="GO" id="GO:0016810">
    <property type="term" value="F:hydrolase activity, acting on carbon-nitrogen (but not peptide) bonds"/>
    <property type="evidence" value="ECO:0007669"/>
    <property type="project" value="InterPro"/>
</dbReference>
<dbReference type="Pfam" id="PF01522">
    <property type="entry name" value="Polysacc_deac_1"/>
    <property type="match status" value="1"/>
</dbReference>
<gene>
    <name evidence="2" type="ORF">DL346_10860</name>
</gene>
<sequence length="235" mass="26859">MRPLWRRLLLLGMVLLVILLLLFGLQWLMNARSFQLFGGITNHVETGDKVVALTFDDGPSGNVEPILQLLSKYDAKATFFVIGSELKSRMEEGRMIVRAGHQLGNHSYSHERILFKSRAYVEREVEQTNDLIREAGYLGEIDFRPPYGKKIYSLPHYLHEQGIQTIMWDLEPDTFYATAQEKIKAAVEGAHPGSIILLHPMYDKTGQELQVIEGILDGLTRQGYRFLTVNELQKQ</sequence>
<reference evidence="2 3" key="1">
    <citation type="submission" date="2018-06" db="EMBL/GenBank/DDBJ databases">
        <title>Paenibacillus montanisoli sp. nov., isolated from mountain area soil.</title>
        <authorList>
            <person name="Wu M."/>
        </authorList>
    </citation>
    <scope>NUCLEOTIDE SEQUENCE [LARGE SCALE GENOMIC DNA]</scope>
    <source>
        <strain evidence="2 3">RA17</strain>
    </source>
</reference>
<dbReference type="PANTHER" id="PTHR10587">
    <property type="entry name" value="GLYCOSYL TRANSFERASE-RELATED"/>
    <property type="match status" value="1"/>
</dbReference>
<comment type="caution">
    <text evidence="2">The sequence shown here is derived from an EMBL/GenBank/DDBJ whole genome shotgun (WGS) entry which is preliminary data.</text>
</comment>
<evidence type="ECO:0000313" key="3">
    <source>
        <dbReference type="Proteomes" id="UP000249260"/>
    </source>
</evidence>
<organism evidence="2 3">
    <name type="scientific">Paenibacillus montanisoli</name>
    <dbReference type="NCBI Taxonomy" id="2081970"/>
    <lineage>
        <taxon>Bacteria</taxon>
        <taxon>Bacillati</taxon>
        <taxon>Bacillota</taxon>
        <taxon>Bacilli</taxon>
        <taxon>Bacillales</taxon>
        <taxon>Paenibacillaceae</taxon>
        <taxon>Paenibacillus</taxon>
    </lineage>
</organism>
<dbReference type="InterPro" id="IPR002509">
    <property type="entry name" value="NODB_dom"/>
</dbReference>
<dbReference type="InterPro" id="IPR011330">
    <property type="entry name" value="Glyco_hydro/deAcase_b/a-brl"/>
</dbReference>
<dbReference type="PROSITE" id="PS51677">
    <property type="entry name" value="NODB"/>
    <property type="match status" value="1"/>
</dbReference>
<dbReference type="AlphaFoldDB" id="A0A328U2C8"/>
<dbReference type="OrthoDB" id="258610at2"/>
<dbReference type="SUPFAM" id="SSF88713">
    <property type="entry name" value="Glycoside hydrolase/deacetylase"/>
    <property type="match status" value="1"/>
</dbReference>
<dbReference type="RefSeq" id="WP_112882148.1">
    <property type="nucleotide sequence ID" value="NZ_QLUW01000002.1"/>
</dbReference>
<name>A0A328U2C8_9BACL</name>
<dbReference type="InterPro" id="IPR050248">
    <property type="entry name" value="Polysacc_deacetylase_ArnD"/>
</dbReference>
<dbReference type="Proteomes" id="UP000249260">
    <property type="component" value="Unassembled WGS sequence"/>
</dbReference>
<evidence type="ECO:0000259" key="1">
    <source>
        <dbReference type="PROSITE" id="PS51677"/>
    </source>
</evidence>
<dbReference type="PANTHER" id="PTHR10587:SF125">
    <property type="entry name" value="POLYSACCHARIDE DEACETYLASE YHEN-RELATED"/>
    <property type="match status" value="1"/>
</dbReference>
<dbReference type="EMBL" id="QLUW01000002">
    <property type="protein sequence ID" value="RAP75923.1"/>
    <property type="molecule type" value="Genomic_DNA"/>
</dbReference>
<accession>A0A328U2C8</accession>
<dbReference type="GO" id="GO:0005975">
    <property type="term" value="P:carbohydrate metabolic process"/>
    <property type="evidence" value="ECO:0007669"/>
    <property type="project" value="InterPro"/>
</dbReference>
<keyword evidence="3" id="KW-1185">Reference proteome</keyword>